<evidence type="ECO:0000256" key="3">
    <source>
        <dbReference type="ARBA" id="ARBA00005638"/>
    </source>
</evidence>
<feature type="domain" description="Porphobilinogen deaminase N-terminal" evidence="9">
    <location>
        <begin position="1"/>
        <end position="210"/>
    </location>
</feature>
<comment type="cofactor">
    <cofactor evidence="8">
        <name>dipyrromethane</name>
        <dbReference type="ChEBI" id="CHEBI:60342"/>
    </cofactor>
    <text evidence="8">Binds 1 dipyrromethane group covalently.</text>
</comment>
<dbReference type="PROSITE" id="PS00533">
    <property type="entry name" value="PORPHOBILINOGEN_DEAM"/>
    <property type="match status" value="1"/>
</dbReference>
<dbReference type="Pfam" id="PF01379">
    <property type="entry name" value="Porphobil_deam"/>
    <property type="match status" value="1"/>
</dbReference>
<gene>
    <name evidence="8 11" type="primary">hemC</name>
    <name evidence="11" type="ORF">E4O86_22620</name>
</gene>
<proteinExistence type="inferred from homology"/>
<dbReference type="AlphaFoldDB" id="A0A964WVQ8"/>
<dbReference type="PANTHER" id="PTHR11557:SF0">
    <property type="entry name" value="PORPHOBILINOGEN DEAMINASE"/>
    <property type="match status" value="1"/>
</dbReference>
<comment type="subunit">
    <text evidence="4 8">Monomer.</text>
</comment>
<dbReference type="EMBL" id="SPKJ01000188">
    <property type="protein sequence ID" value="MYZ50497.1"/>
    <property type="molecule type" value="Genomic_DNA"/>
</dbReference>
<name>A0A964WVQ8_9HYPH</name>
<feature type="domain" description="Porphobilinogen deaminase C-terminal" evidence="10">
    <location>
        <begin position="223"/>
        <end position="288"/>
    </location>
</feature>
<dbReference type="Pfam" id="PF03900">
    <property type="entry name" value="Porphobil_deamC"/>
    <property type="match status" value="1"/>
</dbReference>
<comment type="pathway">
    <text evidence="2">Porphyrin-containing compound metabolism; protoporphyrin-IX biosynthesis; coproporphyrinogen-III from 5-aminolevulinate: step 2/4.</text>
</comment>
<keyword evidence="5 8" id="KW-0808">Transferase</keyword>
<dbReference type="PRINTS" id="PR00151">
    <property type="entry name" value="PORPHBDMNASE"/>
</dbReference>
<evidence type="ECO:0000256" key="4">
    <source>
        <dbReference type="ARBA" id="ARBA00011245"/>
    </source>
</evidence>
<evidence type="ECO:0000313" key="11">
    <source>
        <dbReference type="EMBL" id="MYZ50497.1"/>
    </source>
</evidence>
<dbReference type="InterPro" id="IPR036803">
    <property type="entry name" value="Porphobilinogen_deaminase_C_sf"/>
</dbReference>
<dbReference type="EC" id="2.5.1.61" evidence="8"/>
<comment type="catalytic activity">
    <reaction evidence="7 8">
        <text>4 porphobilinogen + H2O = hydroxymethylbilane + 4 NH4(+)</text>
        <dbReference type="Rhea" id="RHEA:13185"/>
        <dbReference type="ChEBI" id="CHEBI:15377"/>
        <dbReference type="ChEBI" id="CHEBI:28938"/>
        <dbReference type="ChEBI" id="CHEBI:57845"/>
        <dbReference type="ChEBI" id="CHEBI:58126"/>
        <dbReference type="EC" id="2.5.1.61"/>
    </reaction>
</comment>
<evidence type="ECO:0000259" key="10">
    <source>
        <dbReference type="Pfam" id="PF03900"/>
    </source>
</evidence>
<dbReference type="FunFam" id="3.40.190.10:FF:000005">
    <property type="entry name" value="Porphobilinogen deaminase"/>
    <property type="match status" value="1"/>
</dbReference>
<comment type="caution">
    <text evidence="11">The sequence shown here is derived from an EMBL/GenBank/DDBJ whole genome shotgun (WGS) entry which is preliminary data.</text>
</comment>
<dbReference type="RefSeq" id="WP_246206570.1">
    <property type="nucleotide sequence ID" value="NZ_SPKJ01000188.1"/>
</dbReference>
<keyword evidence="6 8" id="KW-0627">Porphyrin biosynthesis</keyword>
<reference evidence="11" key="1">
    <citation type="submission" date="2019-03" db="EMBL/GenBank/DDBJ databases">
        <title>Afifella sp. nov., isolated from activated sludge.</title>
        <authorList>
            <person name="Li Q."/>
            <person name="Liu Y."/>
        </authorList>
    </citation>
    <scope>NUCLEOTIDE SEQUENCE</scope>
    <source>
        <strain evidence="11">L72</strain>
    </source>
</reference>
<dbReference type="PANTHER" id="PTHR11557">
    <property type="entry name" value="PORPHOBILINOGEN DEAMINASE"/>
    <property type="match status" value="1"/>
</dbReference>
<dbReference type="SUPFAM" id="SSF54782">
    <property type="entry name" value="Porphobilinogen deaminase (hydroxymethylbilane synthase), C-terminal domain"/>
    <property type="match status" value="1"/>
</dbReference>
<evidence type="ECO:0000256" key="1">
    <source>
        <dbReference type="ARBA" id="ARBA00002869"/>
    </source>
</evidence>
<dbReference type="NCBIfam" id="TIGR00212">
    <property type="entry name" value="hemC"/>
    <property type="match status" value="1"/>
</dbReference>
<dbReference type="PIRSF" id="PIRSF001438">
    <property type="entry name" value="4pyrrol_synth_OHMeBilane_synth"/>
    <property type="match status" value="1"/>
</dbReference>
<organism evidence="11 12">
    <name type="scientific">Propylenella binzhouense</name>
    <dbReference type="NCBI Taxonomy" id="2555902"/>
    <lineage>
        <taxon>Bacteria</taxon>
        <taxon>Pseudomonadati</taxon>
        <taxon>Pseudomonadota</taxon>
        <taxon>Alphaproteobacteria</taxon>
        <taxon>Hyphomicrobiales</taxon>
        <taxon>Propylenellaceae</taxon>
        <taxon>Propylenella</taxon>
    </lineage>
</organism>
<comment type="similarity">
    <text evidence="3 8">Belongs to the HMBS family.</text>
</comment>
<dbReference type="HAMAP" id="MF_00260">
    <property type="entry name" value="Porphobil_deam"/>
    <property type="match status" value="1"/>
</dbReference>
<dbReference type="FunFam" id="3.40.190.10:FF:000004">
    <property type="entry name" value="Porphobilinogen deaminase"/>
    <property type="match status" value="1"/>
</dbReference>
<dbReference type="InterPro" id="IPR022419">
    <property type="entry name" value="Porphobilin_deaminase_cofac_BS"/>
</dbReference>
<evidence type="ECO:0000256" key="6">
    <source>
        <dbReference type="ARBA" id="ARBA00023244"/>
    </source>
</evidence>
<dbReference type="SUPFAM" id="SSF53850">
    <property type="entry name" value="Periplasmic binding protein-like II"/>
    <property type="match status" value="1"/>
</dbReference>
<protein>
    <recommendedName>
        <fullName evidence="8">Porphobilinogen deaminase</fullName>
        <shortName evidence="8">PBG</shortName>
        <ecNumber evidence="8">2.5.1.61</ecNumber>
    </recommendedName>
    <alternativeName>
        <fullName evidence="8">Hydroxymethylbilane synthase</fullName>
        <shortName evidence="8">HMBS</shortName>
    </alternativeName>
    <alternativeName>
        <fullName evidence="8">Pre-uroporphyrinogen synthase</fullName>
    </alternativeName>
</protein>
<dbReference type="GO" id="GO:0005737">
    <property type="term" value="C:cytoplasm"/>
    <property type="evidence" value="ECO:0007669"/>
    <property type="project" value="UniProtKB-UniRule"/>
</dbReference>
<sequence>MRIGTRGSRLALWQAETVRARLAAREGLPEGAYEIVVIRTSGDRIQDRALLEAGGKGLFTKEIEEALLGSEIDIAVHSAKDMPTALPDGLALAAYLEREDVRDAFISASAPSLEALKPGAVVGTASLRREAQLKRVRPDLRVELLRGNVPTRLKRVEDGEFDATLLACAGLKRLGLEAHVTALLPVDRFLPACGQGAVVVEARADDEATLERLDLVAHRDTARAVACERAFLAVLDGSCRTPIAGYAEIEGERLRFRGIVLARDGGEFYTVEQSGPAVAAADIGEEAGFALRRMAPDGFLAALGIA</sequence>
<evidence type="ECO:0000256" key="8">
    <source>
        <dbReference type="HAMAP-Rule" id="MF_00260"/>
    </source>
</evidence>
<dbReference type="InterPro" id="IPR000860">
    <property type="entry name" value="HemC"/>
</dbReference>
<keyword evidence="12" id="KW-1185">Reference proteome</keyword>
<dbReference type="InterPro" id="IPR022417">
    <property type="entry name" value="Porphobilin_deaminase_N"/>
</dbReference>
<feature type="modified residue" description="S-(dipyrrolylmethanemethyl)cysteine" evidence="8">
    <location>
        <position position="239"/>
    </location>
</feature>
<dbReference type="Gene3D" id="3.30.160.40">
    <property type="entry name" value="Porphobilinogen deaminase, C-terminal domain"/>
    <property type="match status" value="1"/>
</dbReference>
<evidence type="ECO:0000256" key="5">
    <source>
        <dbReference type="ARBA" id="ARBA00022679"/>
    </source>
</evidence>
<accession>A0A964WVQ8</accession>
<evidence type="ECO:0000256" key="7">
    <source>
        <dbReference type="ARBA" id="ARBA00048169"/>
    </source>
</evidence>
<evidence type="ECO:0000313" key="12">
    <source>
        <dbReference type="Proteomes" id="UP000773614"/>
    </source>
</evidence>
<dbReference type="InterPro" id="IPR022418">
    <property type="entry name" value="Porphobilinogen_deaminase_C"/>
</dbReference>
<dbReference type="GO" id="GO:0004418">
    <property type="term" value="F:hydroxymethylbilane synthase activity"/>
    <property type="evidence" value="ECO:0007669"/>
    <property type="project" value="UniProtKB-UniRule"/>
</dbReference>
<dbReference type="Gene3D" id="3.40.190.10">
    <property type="entry name" value="Periplasmic binding protein-like II"/>
    <property type="match status" value="2"/>
</dbReference>
<comment type="function">
    <text evidence="1 8">Tetrapolymerization of the monopyrrole PBG into the hydroxymethylbilane pre-uroporphyrinogen in several discrete steps.</text>
</comment>
<comment type="miscellaneous">
    <text evidence="8">The porphobilinogen subunits are added to the dipyrromethane group.</text>
</comment>
<dbReference type="GO" id="GO:0006782">
    <property type="term" value="P:protoporphyrinogen IX biosynthetic process"/>
    <property type="evidence" value="ECO:0007669"/>
    <property type="project" value="UniProtKB-UniRule"/>
</dbReference>
<evidence type="ECO:0000259" key="9">
    <source>
        <dbReference type="Pfam" id="PF01379"/>
    </source>
</evidence>
<dbReference type="Proteomes" id="UP000773614">
    <property type="component" value="Unassembled WGS sequence"/>
</dbReference>
<evidence type="ECO:0000256" key="2">
    <source>
        <dbReference type="ARBA" id="ARBA00004735"/>
    </source>
</evidence>